<dbReference type="PRINTS" id="PR00111">
    <property type="entry name" value="ABHYDROLASE"/>
</dbReference>
<feature type="domain" description="AB hydrolase-1" evidence="1">
    <location>
        <begin position="31"/>
        <end position="256"/>
    </location>
</feature>
<dbReference type="RefSeq" id="WP_377259909.1">
    <property type="nucleotide sequence ID" value="NZ_JBHMAA010000011.1"/>
</dbReference>
<dbReference type="InterPro" id="IPR029058">
    <property type="entry name" value="AB_hydrolase_fold"/>
</dbReference>
<evidence type="ECO:0000313" key="2">
    <source>
        <dbReference type="EMBL" id="MFB9949206.1"/>
    </source>
</evidence>
<organism evidence="2 3">
    <name type="scientific">Rhizobium puerariae</name>
    <dbReference type="NCBI Taxonomy" id="1585791"/>
    <lineage>
        <taxon>Bacteria</taxon>
        <taxon>Pseudomonadati</taxon>
        <taxon>Pseudomonadota</taxon>
        <taxon>Alphaproteobacteria</taxon>
        <taxon>Hyphomicrobiales</taxon>
        <taxon>Rhizobiaceae</taxon>
        <taxon>Rhizobium/Agrobacterium group</taxon>
        <taxon>Rhizobium</taxon>
    </lineage>
</organism>
<name>A0ABV6AF49_9HYPH</name>
<reference evidence="2 3" key="1">
    <citation type="submission" date="2024-09" db="EMBL/GenBank/DDBJ databases">
        <authorList>
            <person name="Sun Q."/>
            <person name="Mori K."/>
        </authorList>
    </citation>
    <scope>NUCLEOTIDE SEQUENCE [LARGE SCALE GENOMIC DNA]</scope>
    <source>
        <strain evidence="2 3">TBRC 4938</strain>
    </source>
</reference>
<dbReference type="InterPro" id="IPR050228">
    <property type="entry name" value="Carboxylesterase_BioH"/>
</dbReference>
<evidence type="ECO:0000259" key="1">
    <source>
        <dbReference type="Pfam" id="PF00561"/>
    </source>
</evidence>
<dbReference type="InterPro" id="IPR000073">
    <property type="entry name" value="AB_hydrolase_1"/>
</dbReference>
<dbReference type="Pfam" id="PF00561">
    <property type="entry name" value="Abhydrolase_1"/>
    <property type="match status" value="1"/>
</dbReference>
<accession>A0ABV6AF49</accession>
<keyword evidence="3" id="KW-1185">Reference proteome</keyword>
<evidence type="ECO:0000313" key="3">
    <source>
        <dbReference type="Proteomes" id="UP001589692"/>
    </source>
</evidence>
<dbReference type="PANTHER" id="PTHR43194">
    <property type="entry name" value="HYDROLASE ALPHA/BETA FOLD FAMILY"/>
    <property type="match status" value="1"/>
</dbReference>
<keyword evidence="2" id="KW-0378">Hydrolase</keyword>
<dbReference type="Proteomes" id="UP001589692">
    <property type="component" value="Unassembled WGS sequence"/>
</dbReference>
<dbReference type="Gene3D" id="3.40.50.1820">
    <property type="entry name" value="alpha/beta hydrolase"/>
    <property type="match status" value="1"/>
</dbReference>
<proteinExistence type="predicted"/>
<sequence>MAIEISGRSRFVRANGLRHHLLDYGRGDKGTIVLLPGITSPAATADFIAVPLSEMGFRVVVPDLRGRGQTDIAPPGSYRIEDYAADVAGLIDVLDITDEIVIGHSLGARIAAAYAVLHSPEKPPGLVLIDPPTSGPDRGPYPTTRESFLAQMNEAKRGSSVEEIRRFYPKWPERELRLRLEVLPGCDETAVLETHAGFENEDFFPFWTKLKRPAVLLRGADSPVVPPAAAADLAAANPTIPIIAIPNAGHMIPWDNFRGFFEAVTPVLTGGRKH</sequence>
<dbReference type="GO" id="GO:0016787">
    <property type="term" value="F:hydrolase activity"/>
    <property type="evidence" value="ECO:0007669"/>
    <property type="project" value="UniProtKB-KW"/>
</dbReference>
<dbReference type="EMBL" id="JBHMAA010000011">
    <property type="protein sequence ID" value="MFB9949206.1"/>
    <property type="molecule type" value="Genomic_DNA"/>
</dbReference>
<gene>
    <name evidence="2" type="ORF">ACFFP0_10125</name>
</gene>
<protein>
    <submittedName>
        <fullName evidence="2">Alpha/beta fold hydrolase</fullName>
    </submittedName>
</protein>
<dbReference type="SUPFAM" id="SSF53474">
    <property type="entry name" value="alpha/beta-Hydrolases"/>
    <property type="match status" value="1"/>
</dbReference>
<dbReference type="PANTHER" id="PTHR43194:SF2">
    <property type="entry name" value="PEROXISOMAL MEMBRANE PROTEIN LPX1"/>
    <property type="match status" value="1"/>
</dbReference>
<comment type="caution">
    <text evidence="2">The sequence shown here is derived from an EMBL/GenBank/DDBJ whole genome shotgun (WGS) entry which is preliminary data.</text>
</comment>